<evidence type="ECO:0000313" key="5">
    <source>
        <dbReference type="EMBL" id="TKB43833.1"/>
    </source>
</evidence>
<sequence>MEDISVGKLLFTVDAANQLGEGVQWHENSQSIWWTDIQRSLLFSYCVSSNKLNHFTMPDRVGSFAFTDNDERLIIAFAKGIAWYDLSSQNLQWLHQPEIELAANRFNDGRVDRQGRFWAGTMVESEHQQTAGGALYMVDSVGIHKKVPGLHISNSLCWSPDGMTMYHSDSPGRVIYQYDFEPQTAKLGNKKTFATTAPGAVPDGAAVDAQGGVWCAHWGAAKVVRYFPNGKVSTVVDLPVQNPTCVAIGGPNFDWLIISSARQGLGKDKLQAEPQNGDLLVYSIHGVTGLPEEKFRHKPQA</sequence>
<dbReference type="GO" id="GO:0019853">
    <property type="term" value="P:L-ascorbic acid biosynthetic process"/>
    <property type="evidence" value="ECO:0007669"/>
    <property type="project" value="TreeGrafter"/>
</dbReference>
<dbReference type="PANTHER" id="PTHR10907:SF47">
    <property type="entry name" value="REGUCALCIN"/>
    <property type="match status" value="1"/>
</dbReference>
<evidence type="ECO:0000313" key="6">
    <source>
        <dbReference type="Proteomes" id="UP000307999"/>
    </source>
</evidence>
<keyword evidence="3" id="KW-0862">Zinc</keyword>
<dbReference type="InterPro" id="IPR011042">
    <property type="entry name" value="6-blade_b-propeller_TolB-like"/>
</dbReference>
<comment type="similarity">
    <text evidence="1">Belongs to the SMP-30/CGR1 family.</text>
</comment>
<dbReference type="InterPro" id="IPR013658">
    <property type="entry name" value="SGL"/>
</dbReference>
<evidence type="ECO:0000256" key="3">
    <source>
        <dbReference type="PIRSR" id="PIRSR605511-2"/>
    </source>
</evidence>
<dbReference type="OrthoDB" id="9775406at2"/>
<feature type="binding site" evidence="3">
    <location>
        <position position="203"/>
    </location>
    <ligand>
        <name>a divalent metal cation</name>
        <dbReference type="ChEBI" id="CHEBI:60240"/>
    </ligand>
</feature>
<feature type="binding site" evidence="3">
    <location>
        <position position="105"/>
    </location>
    <ligand>
        <name>substrate</name>
    </ligand>
</feature>
<accession>A0A4U1B2L1</accession>
<gene>
    <name evidence="5" type="ORF">E8M12_13795</name>
</gene>
<organism evidence="5 6">
    <name type="scientific">Thalassotalea mangrovi</name>
    <dbReference type="NCBI Taxonomy" id="2572245"/>
    <lineage>
        <taxon>Bacteria</taxon>
        <taxon>Pseudomonadati</taxon>
        <taxon>Pseudomonadota</taxon>
        <taxon>Gammaproteobacteria</taxon>
        <taxon>Alteromonadales</taxon>
        <taxon>Colwelliaceae</taxon>
        <taxon>Thalassotalea</taxon>
    </lineage>
</organism>
<comment type="caution">
    <text evidence="5">The sequence shown here is derived from an EMBL/GenBank/DDBJ whole genome shotgun (WGS) entry which is preliminary data.</text>
</comment>
<dbReference type="Proteomes" id="UP000307999">
    <property type="component" value="Unassembled WGS sequence"/>
</dbReference>
<dbReference type="Gene3D" id="2.120.10.30">
    <property type="entry name" value="TolB, C-terminal domain"/>
    <property type="match status" value="1"/>
</dbReference>
<dbReference type="GO" id="GO:0005509">
    <property type="term" value="F:calcium ion binding"/>
    <property type="evidence" value="ECO:0007669"/>
    <property type="project" value="TreeGrafter"/>
</dbReference>
<dbReference type="RefSeq" id="WP_136736846.1">
    <property type="nucleotide sequence ID" value="NZ_SWDB01000033.1"/>
</dbReference>
<feature type="binding site" evidence="3">
    <location>
        <position position="107"/>
    </location>
    <ligand>
        <name>substrate</name>
    </ligand>
</feature>
<dbReference type="AlphaFoldDB" id="A0A4U1B2L1"/>
<evidence type="ECO:0000256" key="2">
    <source>
        <dbReference type="PIRSR" id="PIRSR605511-1"/>
    </source>
</evidence>
<evidence type="ECO:0000259" key="4">
    <source>
        <dbReference type="Pfam" id="PF08450"/>
    </source>
</evidence>
<dbReference type="PANTHER" id="PTHR10907">
    <property type="entry name" value="REGUCALCIN"/>
    <property type="match status" value="1"/>
</dbReference>
<keyword evidence="3" id="KW-0479">Metal-binding</keyword>
<evidence type="ECO:0000256" key="1">
    <source>
        <dbReference type="ARBA" id="ARBA00008853"/>
    </source>
</evidence>
<dbReference type="InterPro" id="IPR005511">
    <property type="entry name" value="SMP-30"/>
</dbReference>
<dbReference type="SUPFAM" id="SSF63829">
    <property type="entry name" value="Calcium-dependent phosphotriesterase"/>
    <property type="match status" value="1"/>
</dbReference>
<name>A0A4U1B2L1_9GAMM</name>
<feature type="binding site" evidence="3">
    <location>
        <position position="154"/>
    </location>
    <ligand>
        <name>a divalent metal cation</name>
        <dbReference type="ChEBI" id="CHEBI:60240"/>
    </ligand>
</feature>
<feature type="binding site" evidence="3">
    <location>
        <position position="21"/>
    </location>
    <ligand>
        <name>a divalent metal cation</name>
        <dbReference type="ChEBI" id="CHEBI:60240"/>
    </ligand>
</feature>
<keyword evidence="6" id="KW-1185">Reference proteome</keyword>
<dbReference type="EMBL" id="SWDB01000033">
    <property type="protein sequence ID" value="TKB43833.1"/>
    <property type="molecule type" value="Genomic_DNA"/>
</dbReference>
<dbReference type="Pfam" id="PF08450">
    <property type="entry name" value="SGL"/>
    <property type="match status" value="1"/>
</dbReference>
<comment type="cofactor">
    <cofactor evidence="3">
        <name>Zn(2+)</name>
        <dbReference type="ChEBI" id="CHEBI:29105"/>
    </cofactor>
    <text evidence="3">Binds 1 divalent metal cation per subunit.</text>
</comment>
<reference evidence="5 6" key="1">
    <citation type="submission" date="2019-04" db="EMBL/GenBank/DDBJ databases">
        <title>Thalassotalea guangxiensis sp. nov., isolated from sediment of the coastal wetland.</title>
        <authorList>
            <person name="Zheng S."/>
            <person name="Zhang D."/>
        </authorList>
    </citation>
    <scope>NUCLEOTIDE SEQUENCE [LARGE SCALE GENOMIC DNA]</scope>
    <source>
        <strain evidence="5 6">ZS-4</strain>
    </source>
</reference>
<proteinExistence type="inferred from homology"/>
<feature type="active site" description="Proton donor/acceptor" evidence="2">
    <location>
        <position position="203"/>
    </location>
</feature>
<protein>
    <submittedName>
        <fullName evidence="5">SMP-30/gluconolactonase/LRE family protein</fullName>
    </submittedName>
</protein>
<feature type="domain" description="SMP-30/Gluconolactonase/LRE-like region" evidence="4">
    <location>
        <begin position="19"/>
        <end position="262"/>
    </location>
</feature>
<dbReference type="GO" id="GO:0004341">
    <property type="term" value="F:gluconolactonase activity"/>
    <property type="evidence" value="ECO:0007669"/>
    <property type="project" value="TreeGrafter"/>
</dbReference>
<dbReference type="PRINTS" id="PR01790">
    <property type="entry name" value="SMP30FAMILY"/>
</dbReference>